<dbReference type="SUPFAM" id="SSF50129">
    <property type="entry name" value="GroES-like"/>
    <property type="match status" value="1"/>
</dbReference>
<keyword evidence="3" id="KW-1185">Reference proteome</keyword>
<evidence type="ECO:0000313" key="3">
    <source>
        <dbReference type="Proteomes" id="UP000441754"/>
    </source>
</evidence>
<dbReference type="Pfam" id="PF13602">
    <property type="entry name" value="ADH_zinc_N_2"/>
    <property type="match status" value="1"/>
</dbReference>
<dbReference type="SMART" id="SM00829">
    <property type="entry name" value="PKS_ER"/>
    <property type="match status" value="1"/>
</dbReference>
<dbReference type="Gene3D" id="3.90.180.10">
    <property type="entry name" value="Medium-chain alcohol dehydrogenases, catalytic domain"/>
    <property type="match status" value="1"/>
</dbReference>
<dbReference type="PANTHER" id="PTHR44013:SF1">
    <property type="entry name" value="ZINC-TYPE ALCOHOL DEHYDROGENASE-LIKE PROTEIN C16A3.02C"/>
    <property type="match status" value="1"/>
</dbReference>
<dbReference type="GO" id="GO:0016491">
    <property type="term" value="F:oxidoreductase activity"/>
    <property type="evidence" value="ECO:0007669"/>
    <property type="project" value="InterPro"/>
</dbReference>
<dbReference type="EMBL" id="WJXZ01000001">
    <property type="protein sequence ID" value="MRS60291.1"/>
    <property type="molecule type" value="Genomic_DNA"/>
</dbReference>
<dbReference type="InterPro" id="IPR020843">
    <property type="entry name" value="ER"/>
</dbReference>
<dbReference type="AlphaFoldDB" id="A0A7K0EFE6"/>
<dbReference type="RefSeq" id="WP_154173074.1">
    <property type="nucleotide sequence ID" value="NZ_WJXZ01000001.1"/>
</dbReference>
<dbReference type="InterPro" id="IPR052733">
    <property type="entry name" value="Chloroplast_QOR"/>
</dbReference>
<proteinExistence type="predicted"/>
<feature type="domain" description="Enoyl reductase (ER)" evidence="1">
    <location>
        <begin position="10"/>
        <end position="313"/>
    </location>
</feature>
<dbReference type="InterPro" id="IPR036291">
    <property type="entry name" value="NAD(P)-bd_dom_sf"/>
</dbReference>
<comment type="caution">
    <text evidence="2">The sequence shown here is derived from an EMBL/GenBank/DDBJ whole genome shotgun (WGS) entry which is preliminary data.</text>
</comment>
<accession>A0A7K0EFE6</accession>
<organism evidence="2 3">
    <name type="scientific">Larkinella terrae</name>
    <dbReference type="NCBI Taxonomy" id="2025311"/>
    <lineage>
        <taxon>Bacteria</taxon>
        <taxon>Pseudomonadati</taxon>
        <taxon>Bacteroidota</taxon>
        <taxon>Cytophagia</taxon>
        <taxon>Cytophagales</taxon>
        <taxon>Spirosomataceae</taxon>
        <taxon>Larkinella</taxon>
    </lineage>
</organism>
<name>A0A7K0EFE6_9BACT</name>
<dbReference type="SUPFAM" id="SSF51735">
    <property type="entry name" value="NAD(P)-binding Rossmann-fold domains"/>
    <property type="match status" value="1"/>
</dbReference>
<dbReference type="Proteomes" id="UP000441754">
    <property type="component" value="Unassembled WGS sequence"/>
</dbReference>
<gene>
    <name evidence="2" type="ORF">GJJ30_03230</name>
</gene>
<dbReference type="PANTHER" id="PTHR44013">
    <property type="entry name" value="ZINC-TYPE ALCOHOL DEHYDROGENASE-LIKE PROTEIN C16A3.02C"/>
    <property type="match status" value="1"/>
</dbReference>
<dbReference type="Pfam" id="PF08240">
    <property type="entry name" value="ADH_N"/>
    <property type="match status" value="1"/>
</dbReference>
<dbReference type="CDD" id="cd05289">
    <property type="entry name" value="MDR_like_2"/>
    <property type="match status" value="1"/>
</dbReference>
<evidence type="ECO:0000313" key="2">
    <source>
        <dbReference type="EMBL" id="MRS60291.1"/>
    </source>
</evidence>
<evidence type="ECO:0000259" key="1">
    <source>
        <dbReference type="SMART" id="SM00829"/>
    </source>
</evidence>
<sequence>MKALQYNQYGGTDVLNWVETPIPIPGKEEVVVAVKAATINPTDNKMRAGELKLLTAFKSFPMGMGIDFAGIISAVGADVTEFKIGDEVMGLVNNSNGHSFADFTVANVKHISLKPSSLRFDEAACIPMNAGTALAAVDGYVKPVPGLEILINGAAGGIGLFILQLCKLKGAIVTGTCGAESIATLQELGADEVIDYKTTDIYSAGKQYDVILDTSGKMSFDQAKAVLKDHGSFCTMTPNLDSLIGQIGSVLGGKKEKNVLAVPSKKEMDHLQVLIENGQLKPVVGKTVPMSQAVEVLSEFENGKLKGPGKLVLINQ</sequence>
<reference evidence="2 3" key="1">
    <citation type="journal article" date="2018" name="Antonie Van Leeuwenhoek">
        <title>Larkinella terrae sp. nov., isolated from soil on Jeju Island, South Korea.</title>
        <authorList>
            <person name="Ten L.N."/>
            <person name="Jeon J."/>
            <person name="Park S.J."/>
            <person name="Park S."/>
            <person name="Lee S.Y."/>
            <person name="Kim M.K."/>
            <person name="Jung H.Y."/>
        </authorList>
    </citation>
    <scope>NUCLEOTIDE SEQUENCE [LARGE SCALE GENOMIC DNA]</scope>
    <source>
        <strain evidence="2 3">KCTC 52001</strain>
    </source>
</reference>
<dbReference type="InterPro" id="IPR011032">
    <property type="entry name" value="GroES-like_sf"/>
</dbReference>
<dbReference type="OrthoDB" id="648910at2"/>
<dbReference type="InterPro" id="IPR013154">
    <property type="entry name" value="ADH-like_N"/>
</dbReference>
<protein>
    <submittedName>
        <fullName evidence="2">Zinc-binding dehydrogenase</fullName>
    </submittedName>
</protein>
<dbReference type="Gene3D" id="3.40.50.720">
    <property type="entry name" value="NAD(P)-binding Rossmann-like Domain"/>
    <property type="match status" value="1"/>
</dbReference>